<dbReference type="EMBL" id="GHBY01000082">
    <property type="protein sequence ID" value="MUP40259.1"/>
    <property type="molecule type" value="Transcribed_RNA"/>
</dbReference>
<dbReference type="InterPro" id="IPR031424">
    <property type="entry name" value="QVR-like"/>
</dbReference>
<dbReference type="Pfam" id="PF17064">
    <property type="entry name" value="QVR"/>
    <property type="match status" value="1"/>
</dbReference>
<feature type="transmembrane region" description="Helical" evidence="4">
    <location>
        <begin position="120"/>
        <end position="138"/>
    </location>
</feature>
<dbReference type="PANTHER" id="PTHR33562">
    <property type="entry name" value="ATILLA, ISOFORM B-RELATED-RELATED"/>
    <property type="match status" value="1"/>
</dbReference>
<evidence type="ECO:0000256" key="1">
    <source>
        <dbReference type="ARBA" id="ARBA00022729"/>
    </source>
</evidence>
<dbReference type="InterPro" id="IPR050975">
    <property type="entry name" value="Sleep_regulator"/>
</dbReference>
<organism evidence="6">
    <name type="scientific">Hemiscolopendra marginata</name>
    <dbReference type="NCBI Taxonomy" id="943146"/>
    <lineage>
        <taxon>Eukaryota</taxon>
        <taxon>Metazoa</taxon>
        <taxon>Ecdysozoa</taxon>
        <taxon>Arthropoda</taxon>
        <taxon>Myriapoda</taxon>
        <taxon>Chilopoda</taxon>
        <taxon>Pleurostigmophora</taxon>
        <taxon>Scolopendromorpha</taxon>
        <taxon>Scolopendridae</taxon>
        <taxon>Hemiscolopendra</taxon>
    </lineage>
</organism>
<name>A0A646QE61_9MYRI</name>
<keyword evidence="4" id="KW-0472">Membrane</keyword>
<dbReference type="InterPro" id="IPR045860">
    <property type="entry name" value="Snake_toxin-like_sf"/>
</dbReference>
<dbReference type="Gene3D" id="2.10.60.10">
    <property type="entry name" value="CD59"/>
    <property type="match status" value="1"/>
</dbReference>
<evidence type="ECO:0000256" key="4">
    <source>
        <dbReference type="SAM" id="Phobius"/>
    </source>
</evidence>
<sequence>MSNRVILLLLVLTMILSFFSIEALKCYKCESTNTAAKFDCHSTLPKELTDCPAEMNKYCFLERVEKSNGELHRTFRGCQKIGKGPKTECSDENQYKHCIYFCDSNGCNSGISVKPMMRSFLLGVALLPIFFALSRNYILI</sequence>
<accession>A0A646QE61</accession>
<evidence type="ECO:0000256" key="3">
    <source>
        <dbReference type="ARBA" id="ARBA00025739"/>
    </source>
</evidence>
<reference evidence="6" key="1">
    <citation type="submission" date="2018-11" db="EMBL/GenBank/DDBJ databases">
        <title>Venom-gland transcriptomics and venom proteomics of the Florida green centipede (Hemiscolopendra marginata) reveal sex-based variation in a centipede venom.</title>
        <authorList>
            <person name="Nystrom G.S."/>
            <person name="Ward M.J."/>
            <person name="Ellsworth S.A."/>
            <person name="Rokyta D.R."/>
        </authorList>
    </citation>
    <scope>NUCLEOTIDE SEQUENCE</scope>
    <source>
        <tissue evidence="6">Venom gland</tissue>
    </source>
</reference>
<dbReference type="GO" id="GO:0030431">
    <property type="term" value="P:sleep"/>
    <property type="evidence" value="ECO:0007669"/>
    <property type="project" value="InterPro"/>
</dbReference>
<evidence type="ECO:0000313" key="6">
    <source>
        <dbReference type="EMBL" id="MUP40259.1"/>
    </source>
</evidence>
<dbReference type="AlphaFoldDB" id="A0A646QE61"/>
<proteinExistence type="inferred from homology"/>
<keyword evidence="4" id="KW-0812">Transmembrane</keyword>
<feature type="chain" id="PRO_5024908988" evidence="5">
    <location>
        <begin position="24"/>
        <end position="140"/>
    </location>
</feature>
<keyword evidence="4" id="KW-1133">Transmembrane helix</keyword>
<protein>
    <submittedName>
        <fullName evidence="6">Omega-scoloptoxin</fullName>
    </submittedName>
</protein>
<keyword evidence="1 5" id="KW-0732">Signal</keyword>
<evidence type="ECO:0000256" key="5">
    <source>
        <dbReference type="SAM" id="SignalP"/>
    </source>
</evidence>
<keyword evidence="2" id="KW-0325">Glycoprotein</keyword>
<comment type="similarity">
    <text evidence="3">Belongs to the scoloptoxin-05 family.</text>
</comment>
<dbReference type="SUPFAM" id="SSF57302">
    <property type="entry name" value="Snake toxin-like"/>
    <property type="match status" value="1"/>
</dbReference>
<evidence type="ECO:0000256" key="2">
    <source>
        <dbReference type="ARBA" id="ARBA00023180"/>
    </source>
</evidence>
<dbReference type="GO" id="GO:0032222">
    <property type="term" value="P:regulation of synaptic transmission, cholinergic"/>
    <property type="evidence" value="ECO:0007669"/>
    <property type="project" value="InterPro"/>
</dbReference>
<feature type="signal peptide" evidence="5">
    <location>
        <begin position="1"/>
        <end position="23"/>
    </location>
</feature>